<proteinExistence type="predicted"/>
<feature type="domain" description="Putative restriction endonuclease" evidence="1">
    <location>
        <begin position="33"/>
        <end position="188"/>
    </location>
</feature>
<dbReference type="Proteomes" id="UP000627292">
    <property type="component" value="Unassembled WGS sequence"/>
</dbReference>
<name>A0A917J153_9BACT</name>
<dbReference type="SUPFAM" id="SSF52980">
    <property type="entry name" value="Restriction endonuclease-like"/>
    <property type="match status" value="1"/>
</dbReference>
<evidence type="ECO:0000259" key="1">
    <source>
        <dbReference type="Pfam" id="PF05685"/>
    </source>
</evidence>
<dbReference type="EMBL" id="BMIB01000002">
    <property type="protein sequence ID" value="GGH68639.1"/>
    <property type="molecule type" value="Genomic_DNA"/>
</dbReference>
<keyword evidence="3" id="KW-1185">Reference proteome</keyword>
<dbReference type="PANTHER" id="PTHR36558:SF1">
    <property type="entry name" value="RESTRICTION ENDONUCLEASE DOMAIN-CONTAINING PROTEIN-RELATED"/>
    <property type="match status" value="1"/>
</dbReference>
<gene>
    <name evidence="2" type="ORF">GCM10011379_25170</name>
</gene>
<comment type="caution">
    <text evidence="2">The sequence shown here is derived from an EMBL/GenBank/DDBJ whole genome shotgun (WGS) entry which is preliminary data.</text>
</comment>
<dbReference type="RefSeq" id="WP_188952582.1">
    <property type="nucleotide sequence ID" value="NZ_BMIB01000002.1"/>
</dbReference>
<evidence type="ECO:0000313" key="3">
    <source>
        <dbReference type="Proteomes" id="UP000627292"/>
    </source>
</evidence>
<protein>
    <recommendedName>
        <fullName evidence="1">Putative restriction endonuclease domain-containing protein</fullName>
    </recommendedName>
</protein>
<accession>A0A917J153</accession>
<dbReference type="InterPro" id="IPR012296">
    <property type="entry name" value="Nuclease_put_TT1808"/>
</dbReference>
<reference evidence="2" key="2">
    <citation type="submission" date="2020-09" db="EMBL/GenBank/DDBJ databases">
        <authorList>
            <person name="Sun Q."/>
            <person name="Zhou Y."/>
        </authorList>
    </citation>
    <scope>NUCLEOTIDE SEQUENCE</scope>
    <source>
        <strain evidence="2">CGMCC 1.15290</strain>
    </source>
</reference>
<organism evidence="2 3">
    <name type="scientific">Filimonas zeae</name>
    <dbReference type="NCBI Taxonomy" id="1737353"/>
    <lineage>
        <taxon>Bacteria</taxon>
        <taxon>Pseudomonadati</taxon>
        <taxon>Bacteroidota</taxon>
        <taxon>Chitinophagia</taxon>
        <taxon>Chitinophagales</taxon>
        <taxon>Chitinophagaceae</taxon>
        <taxon>Filimonas</taxon>
    </lineage>
</organism>
<dbReference type="CDD" id="cd06260">
    <property type="entry name" value="DUF820-like"/>
    <property type="match status" value="1"/>
</dbReference>
<dbReference type="Pfam" id="PF05685">
    <property type="entry name" value="Uma2"/>
    <property type="match status" value="1"/>
</dbReference>
<dbReference type="PANTHER" id="PTHR36558">
    <property type="entry name" value="GLR1098 PROTEIN"/>
    <property type="match status" value="1"/>
</dbReference>
<dbReference type="Gene3D" id="3.90.1570.10">
    <property type="entry name" value="tt1808, chain A"/>
    <property type="match status" value="1"/>
</dbReference>
<sequence>MYTNYENEEDNIAQIMLREPAAIYGMRTYTEKEYLQLERSSDVRHEYYHGEVFAMAGSGLVHNIIFSNVFTGIGVQLKGSGCRPFGSDMRIHIPQNSLFTYPDISVFCNHIKPSSFDADTATGPSVIFEILSPSTKSYDKGPKYKLYQAIPELLHYVMIDSEAISVTVCSRGGNHSWSMVHFNHPLQAAFISSLQLSLPLKEIYEGTLLHEQL</sequence>
<evidence type="ECO:0000313" key="2">
    <source>
        <dbReference type="EMBL" id="GGH68639.1"/>
    </source>
</evidence>
<reference evidence="2" key="1">
    <citation type="journal article" date="2014" name="Int. J. Syst. Evol. Microbiol.">
        <title>Complete genome sequence of Corynebacterium casei LMG S-19264T (=DSM 44701T), isolated from a smear-ripened cheese.</title>
        <authorList>
            <consortium name="US DOE Joint Genome Institute (JGI-PGF)"/>
            <person name="Walter F."/>
            <person name="Albersmeier A."/>
            <person name="Kalinowski J."/>
            <person name="Ruckert C."/>
        </authorList>
    </citation>
    <scope>NUCLEOTIDE SEQUENCE</scope>
    <source>
        <strain evidence="2">CGMCC 1.15290</strain>
    </source>
</reference>
<dbReference type="InterPro" id="IPR008538">
    <property type="entry name" value="Uma2"/>
</dbReference>
<dbReference type="InterPro" id="IPR011335">
    <property type="entry name" value="Restrct_endonuc-II-like"/>
</dbReference>
<dbReference type="AlphaFoldDB" id="A0A917J153"/>